<reference evidence="1 2" key="1">
    <citation type="submission" date="2019-05" db="EMBL/GenBank/DDBJ databases">
        <title>Another draft genome of Portunus trituberculatus and its Hox gene families provides insights of decapod evolution.</title>
        <authorList>
            <person name="Jeong J.-H."/>
            <person name="Song I."/>
            <person name="Kim S."/>
            <person name="Choi T."/>
            <person name="Kim D."/>
            <person name="Ryu S."/>
            <person name="Kim W."/>
        </authorList>
    </citation>
    <scope>NUCLEOTIDE SEQUENCE [LARGE SCALE GENOMIC DNA]</scope>
    <source>
        <tissue evidence="1">Muscle</tissue>
    </source>
</reference>
<evidence type="ECO:0000313" key="2">
    <source>
        <dbReference type="Proteomes" id="UP000324222"/>
    </source>
</evidence>
<accession>A0A5B7IKH2</accession>
<dbReference type="AlphaFoldDB" id="A0A5B7IKH2"/>
<gene>
    <name evidence="1" type="ORF">E2C01_077521</name>
</gene>
<organism evidence="1 2">
    <name type="scientific">Portunus trituberculatus</name>
    <name type="common">Swimming crab</name>
    <name type="synonym">Neptunus trituberculatus</name>
    <dbReference type="NCBI Taxonomy" id="210409"/>
    <lineage>
        <taxon>Eukaryota</taxon>
        <taxon>Metazoa</taxon>
        <taxon>Ecdysozoa</taxon>
        <taxon>Arthropoda</taxon>
        <taxon>Crustacea</taxon>
        <taxon>Multicrustacea</taxon>
        <taxon>Malacostraca</taxon>
        <taxon>Eumalacostraca</taxon>
        <taxon>Eucarida</taxon>
        <taxon>Decapoda</taxon>
        <taxon>Pleocyemata</taxon>
        <taxon>Brachyura</taxon>
        <taxon>Eubrachyura</taxon>
        <taxon>Portunoidea</taxon>
        <taxon>Portunidae</taxon>
        <taxon>Portuninae</taxon>
        <taxon>Portunus</taxon>
    </lineage>
</organism>
<name>A0A5B7IKH2_PORTR</name>
<proteinExistence type="predicted"/>
<comment type="caution">
    <text evidence="1">The sequence shown here is derived from an EMBL/GenBank/DDBJ whole genome shotgun (WGS) entry which is preliminary data.</text>
</comment>
<keyword evidence="2" id="KW-1185">Reference proteome</keyword>
<protein>
    <submittedName>
        <fullName evidence="1">Uncharacterized protein</fullName>
    </submittedName>
</protein>
<dbReference type="EMBL" id="VSRR010060872">
    <property type="protein sequence ID" value="MPC82835.1"/>
    <property type="molecule type" value="Genomic_DNA"/>
</dbReference>
<dbReference type="Proteomes" id="UP000324222">
    <property type="component" value="Unassembled WGS sequence"/>
</dbReference>
<sequence length="46" mass="5469">MYGRHQLHEEPASCGCGLVRSPARRRRNNQPEPVSRLYFDYIRVPR</sequence>
<evidence type="ECO:0000313" key="1">
    <source>
        <dbReference type="EMBL" id="MPC82835.1"/>
    </source>
</evidence>
<dbReference type="OrthoDB" id="43122at2759"/>